<dbReference type="GO" id="GO:0004798">
    <property type="term" value="F:dTMP kinase activity"/>
    <property type="evidence" value="ECO:0007669"/>
    <property type="project" value="UniProtKB-UniRule"/>
</dbReference>
<dbReference type="EC" id="2.7.4.9" evidence="2 12"/>
<feature type="binding site" evidence="12">
    <location>
        <begin position="10"/>
        <end position="17"/>
    </location>
    <ligand>
        <name>ATP</name>
        <dbReference type="ChEBI" id="CHEBI:30616"/>
    </ligand>
</feature>
<keyword evidence="15" id="KW-1185">Reference proteome</keyword>
<evidence type="ECO:0000256" key="9">
    <source>
        <dbReference type="ARBA" id="ARBA00029962"/>
    </source>
</evidence>
<evidence type="ECO:0000313" key="14">
    <source>
        <dbReference type="EMBL" id="VGO15507.1"/>
    </source>
</evidence>
<dbReference type="NCBIfam" id="TIGR00041">
    <property type="entry name" value="DTMP_kinase"/>
    <property type="match status" value="1"/>
</dbReference>
<proteinExistence type="inferred from homology"/>
<dbReference type="GO" id="GO:0006235">
    <property type="term" value="P:dTTP biosynthetic process"/>
    <property type="evidence" value="ECO:0007669"/>
    <property type="project" value="UniProtKB-UniRule"/>
</dbReference>
<keyword evidence="6 12" id="KW-0547">Nucleotide-binding</keyword>
<dbReference type="EMBL" id="CAAHFG010000002">
    <property type="protein sequence ID" value="VGO15507.1"/>
    <property type="molecule type" value="Genomic_DNA"/>
</dbReference>
<name>A0A6C2U6T4_PONDE</name>
<evidence type="ECO:0000256" key="4">
    <source>
        <dbReference type="ARBA" id="ARBA00022679"/>
    </source>
</evidence>
<gene>
    <name evidence="12 14" type="primary">tmk</name>
    <name evidence="14" type="ORF">PDESU_04090</name>
</gene>
<feature type="domain" description="Thymidylate kinase-like" evidence="13">
    <location>
        <begin position="8"/>
        <end position="203"/>
    </location>
</feature>
<dbReference type="Gene3D" id="3.40.50.300">
    <property type="entry name" value="P-loop containing nucleotide triphosphate hydrolases"/>
    <property type="match status" value="1"/>
</dbReference>
<evidence type="ECO:0000256" key="11">
    <source>
        <dbReference type="ARBA" id="ARBA00057735"/>
    </source>
</evidence>
<dbReference type="InterPro" id="IPR039430">
    <property type="entry name" value="Thymidylate_kin-like_dom"/>
</dbReference>
<dbReference type="CDD" id="cd01672">
    <property type="entry name" value="TMPK"/>
    <property type="match status" value="1"/>
</dbReference>
<dbReference type="PANTHER" id="PTHR10344:SF4">
    <property type="entry name" value="UMP-CMP KINASE 2, MITOCHONDRIAL"/>
    <property type="match status" value="1"/>
</dbReference>
<keyword evidence="8 12" id="KW-0067">ATP-binding</keyword>
<comment type="catalytic activity">
    <reaction evidence="10 12">
        <text>dTMP + ATP = dTDP + ADP</text>
        <dbReference type="Rhea" id="RHEA:13517"/>
        <dbReference type="ChEBI" id="CHEBI:30616"/>
        <dbReference type="ChEBI" id="CHEBI:58369"/>
        <dbReference type="ChEBI" id="CHEBI:63528"/>
        <dbReference type="ChEBI" id="CHEBI:456216"/>
        <dbReference type="EC" id="2.7.4.9"/>
    </reaction>
</comment>
<dbReference type="GO" id="GO:0006227">
    <property type="term" value="P:dUDP biosynthetic process"/>
    <property type="evidence" value="ECO:0007669"/>
    <property type="project" value="TreeGrafter"/>
</dbReference>
<dbReference type="Pfam" id="PF02223">
    <property type="entry name" value="Thymidylate_kin"/>
    <property type="match status" value="1"/>
</dbReference>
<dbReference type="HAMAP" id="MF_00165">
    <property type="entry name" value="Thymidylate_kinase"/>
    <property type="match status" value="1"/>
</dbReference>
<protein>
    <recommendedName>
        <fullName evidence="3 12">Thymidylate kinase</fullName>
        <ecNumber evidence="2 12">2.7.4.9</ecNumber>
    </recommendedName>
    <alternativeName>
        <fullName evidence="9 12">dTMP kinase</fullName>
    </alternativeName>
</protein>
<sequence length="212" mass="23675">MPGKFITFEGPEGSGKSTQIRLLAEKLQARGNEVLCTREPGGTATGEAIRNILQHDAAGEPLGERAELLLFTASRAQLMDQVILPTIEKGGWVLCDRFIDSTLAYQGFARGMDIVTLDALNDFAIHARKPDLTILLDLDIEAGFRRLEERYSDSGESHDRFERETRDFHHRVRAGYHKLAQREPQRFAIIKADNDIETVSSNIWAAVKGALL</sequence>
<accession>A0A6C2U6T4</accession>
<evidence type="ECO:0000256" key="5">
    <source>
        <dbReference type="ARBA" id="ARBA00022727"/>
    </source>
</evidence>
<keyword evidence="7 12" id="KW-0418">Kinase</keyword>
<dbReference type="GO" id="GO:0005829">
    <property type="term" value="C:cytosol"/>
    <property type="evidence" value="ECO:0007669"/>
    <property type="project" value="TreeGrafter"/>
</dbReference>
<dbReference type="Proteomes" id="UP000366872">
    <property type="component" value="Unassembled WGS sequence"/>
</dbReference>
<dbReference type="GO" id="GO:0005524">
    <property type="term" value="F:ATP binding"/>
    <property type="evidence" value="ECO:0007669"/>
    <property type="project" value="UniProtKB-UniRule"/>
</dbReference>
<organism evidence="14 15">
    <name type="scientific">Pontiella desulfatans</name>
    <dbReference type="NCBI Taxonomy" id="2750659"/>
    <lineage>
        <taxon>Bacteria</taxon>
        <taxon>Pseudomonadati</taxon>
        <taxon>Kiritimatiellota</taxon>
        <taxon>Kiritimatiellia</taxon>
        <taxon>Kiritimatiellales</taxon>
        <taxon>Pontiellaceae</taxon>
        <taxon>Pontiella</taxon>
    </lineage>
</organism>
<evidence type="ECO:0000256" key="2">
    <source>
        <dbReference type="ARBA" id="ARBA00012980"/>
    </source>
</evidence>
<evidence type="ECO:0000256" key="1">
    <source>
        <dbReference type="ARBA" id="ARBA00009776"/>
    </source>
</evidence>
<dbReference type="InterPro" id="IPR018094">
    <property type="entry name" value="Thymidylate_kinase"/>
</dbReference>
<dbReference type="InterPro" id="IPR018095">
    <property type="entry name" value="Thymidylate_kin_CS"/>
</dbReference>
<dbReference type="GO" id="GO:0006233">
    <property type="term" value="P:dTDP biosynthetic process"/>
    <property type="evidence" value="ECO:0007669"/>
    <property type="project" value="InterPro"/>
</dbReference>
<dbReference type="PANTHER" id="PTHR10344">
    <property type="entry name" value="THYMIDYLATE KINASE"/>
    <property type="match status" value="1"/>
</dbReference>
<keyword evidence="5 12" id="KW-0545">Nucleotide biosynthesis</keyword>
<evidence type="ECO:0000259" key="13">
    <source>
        <dbReference type="Pfam" id="PF02223"/>
    </source>
</evidence>
<keyword evidence="4 12" id="KW-0808">Transferase</keyword>
<evidence type="ECO:0000313" key="15">
    <source>
        <dbReference type="Proteomes" id="UP000366872"/>
    </source>
</evidence>
<dbReference type="PROSITE" id="PS01331">
    <property type="entry name" value="THYMIDYLATE_KINASE"/>
    <property type="match status" value="1"/>
</dbReference>
<dbReference type="AlphaFoldDB" id="A0A6C2U6T4"/>
<dbReference type="InterPro" id="IPR027417">
    <property type="entry name" value="P-loop_NTPase"/>
</dbReference>
<evidence type="ECO:0000256" key="7">
    <source>
        <dbReference type="ARBA" id="ARBA00022777"/>
    </source>
</evidence>
<dbReference type="RefSeq" id="WP_136081064.1">
    <property type="nucleotide sequence ID" value="NZ_CAAHFG010000002.1"/>
</dbReference>
<dbReference type="FunFam" id="3.40.50.300:FF:000225">
    <property type="entry name" value="Thymidylate kinase"/>
    <property type="match status" value="1"/>
</dbReference>
<evidence type="ECO:0000256" key="12">
    <source>
        <dbReference type="HAMAP-Rule" id="MF_00165"/>
    </source>
</evidence>
<evidence type="ECO:0000256" key="8">
    <source>
        <dbReference type="ARBA" id="ARBA00022840"/>
    </source>
</evidence>
<evidence type="ECO:0000256" key="6">
    <source>
        <dbReference type="ARBA" id="ARBA00022741"/>
    </source>
</evidence>
<dbReference type="SUPFAM" id="SSF52540">
    <property type="entry name" value="P-loop containing nucleoside triphosphate hydrolases"/>
    <property type="match status" value="1"/>
</dbReference>
<evidence type="ECO:0000256" key="3">
    <source>
        <dbReference type="ARBA" id="ARBA00017144"/>
    </source>
</evidence>
<reference evidence="14 15" key="1">
    <citation type="submission" date="2019-04" db="EMBL/GenBank/DDBJ databases">
        <authorList>
            <person name="Van Vliet M D."/>
        </authorList>
    </citation>
    <scope>NUCLEOTIDE SEQUENCE [LARGE SCALE GENOMIC DNA]</scope>
    <source>
        <strain evidence="14 15">F1</strain>
    </source>
</reference>
<comment type="similarity">
    <text evidence="1 12">Belongs to the thymidylate kinase family.</text>
</comment>
<evidence type="ECO:0000256" key="10">
    <source>
        <dbReference type="ARBA" id="ARBA00048743"/>
    </source>
</evidence>
<comment type="function">
    <text evidence="11 12">Phosphorylation of dTMP to form dTDP in both de novo and salvage pathways of dTTP synthesis.</text>
</comment>